<dbReference type="RefSeq" id="WP_120246622.1">
    <property type="nucleotide sequence ID" value="NZ_RAPO01000005.1"/>
</dbReference>
<accession>A0A419VZH5</accession>
<dbReference type="PANTHER" id="PTHR36923:SF3">
    <property type="entry name" value="FERREDOXIN"/>
    <property type="match status" value="1"/>
</dbReference>
<evidence type="ECO:0000256" key="3">
    <source>
        <dbReference type="ARBA" id="ARBA00022982"/>
    </source>
</evidence>
<dbReference type="GO" id="GO:0051536">
    <property type="term" value="F:iron-sulfur cluster binding"/>
    <property type="evidence" value="ECO:0007669"/>
    <property type="project" value="UniProtKB-KW"/>
</dbReference>
<protein>
    <submittedName>
        <fullName evidence="6">Ferredoxin</fullName>
    </submittedName>
</protein>
<dbReference type="PANTHER" id="PTHR36923">
    <property type="entry name" value="FERREDOXIN"/>
    <property type="match status" value="1"/>
</dbReference>
<organism evidence="6 7">
    <name type="scientific">Halopiger aswanensis</name>
    <dbReference type="NCBI Taxonomy" id="148449"/>
    <lineage>
        <taxon>Archaea</taxon>
        <taxon>Methanobacteriati</taxon>
        <taxon>Methanobacteriota</taxon>
        <taxon>Stenosarchaea group</taxon>
        <taxon>Halobacteria</taxon>
        <taxon>Halobacteriales</taxon>
        <taxon>Natrialbaceae</taxon>
        <taxon>Halopiger</taxon>
    </lineage>
</organism>
<keyword evidence="5" id="KW-0411">Iron-sulfur</keyword>
<dbReference type="OrthoDB" id="5583at2157"/>
<comment type="caution">
    <text evidence="6">The sequence shown here is derived from an EMBL/GenBank/DDBJ whole genome shotgun (WGS) entry which is preliminary data.</text>
</comment>
<dbReference type="AlphaFoldDB" id="A0A419VZH5"/>
<proteinExistence type="predicted"/>
<dbReference type="EMBL" id="RAPO01000005">
    <property type="protein sequence ID" value="RKD88648.1"/>
    <property type="molecule type" value="Genomic_DNA"/>
</dbReference>
<sequence>MRVEFNQDTCVGMFNCVAEWEKFVEDRGAGKATLVGSDEVEQDTYVREVPTDSELQAKMAARVCPVDAITIYDGEDQLVP</sequence>
<evidence type="ECO:0000256" key="2">
    <source>
        <dbReference type="ARBA" id="ARBA00022723"/>
    </source>
</evidence>
<keyword evidence="1" id="KW-0813">Transport</keyword>
<dbReference type="Pfam" id="PF13459">
    <property type="entry name" value="Fer4_15"/>
    <property type="match status" value="1"/>
</dbReference>
<name>A0A419VZH5_9EURY</name>
<evidence type="ECO:0000256" key="4">
    <source>
        <dbReference type="ARBA" id="ARBA00023004"/>
    </source>
</evidence>
<dbReference type="InterPro" id="IPR051269">
    <property type="entry name" value="Fe-S_cluster_ET"/>
</dbReference>
<keyword evidence="3" id="KW-0249">Electron transport</keyword>
<evidence type="ECO:0000313" key="7">
    <source>
        <dbReference type="Proteomes" id="UP000283805"/>
    </source>
</evidence>
<dbReference type="Proteomes" id="UP000283805">
    <property type="component" value="Unassembled WGS sequence"/>
</dbReference>
<keyword evidence="2" id="KW-0479">Metal-binding</keyword>
<keyword evidence="4" id="KW-0408">Iron</keyword>
<dbReference type="Gene3D" id="3.30.70.20">
    <property type="match status" value="1"/>
</dbReference>
<evidence type="ECO:0000256" key="1">
    <source>
        <dbReference type="ARBA" id="ARBA00022448"/>
    </source>
</evidence>
<reference evidence="6 7" key="1">
    <citation type="submission" date="2018-09" db="EMBL/GenBank/DDBJ databases">
        <title>Genomic Encyclopedia of Archaeal and Bacterial Type Strains, Phase II (KMG-II): from individual species to whole genera.</title>
        <authorList>
            <person name="Goeker M."/>
        </authorList>
    </citation>
    <scope>NUCLEOTIDE SEQUENCE [LARGE SCALE GENOMIC DNA]</scope>
    <source>
        <strain evidence="6 7">DSM 13151</strain>
    </source>
</reference>
<gene>
    <name evidence="6" type="ORF">ATJ93_4310</name>
</gene>
<evidence type="ECO:0000313" key="6">
    <source>
        <dbReference type="EMBL" id="RKD88648.1"/>
    </source>
</evidence>
<keyword evidence="7" id="KW-1185">Reference proteome</keyword>
<evidence type="ECO:0000256" key="5">
    <source>
        <dbReference type="ARBA" id="ARBA00023014"/>
    </source>
</evidence>
<dbReference type="GO" id="GO:0046872">
    <property type="term" value="F:metal ion binding"/>
    <property type="evidence" value="ECO:0007669"/>
    <property type="project" value="UniProtKB-KW"/>
</dbReference>
<dbReference type="SUPFAM" id="SSF54862">
    <property type="entry name" value="4Fe-4S ferredoxins"/>
    <property type="match status" value="1"/>
</dbReference>